<evidence type="ECO:0000256" key="1">
    <source>
        <dbReference type="SAM" id="MobiDB-lite"/>
    </source>
</evidence>
<dbReference type="EMBL" id="RCIY01000065">
    <property type="protein sequence ID" value="TGG81390.1"/>
    <property type="molecule type" value="Genomic_DNA"/>
</dbReference>
<organism evidence="2 3">
    <name type="scientific">Streptomyces albus</name>
    <dbReference type="NCBI Taxonomy" id="1888"/>
    <lineage>
        <taxon>Bacteria</taxon>
        <taxon>Bacillati</taxon>
        <taxon>Actinomycetota</taxon>
        <taxon>Actinomycetes</taxon>
        <taxon>Kitasatosporales</taxon>
        <taxon>Streptomycetaceae</taxon>
        <taxon>Streptomyces</taxon>
    </lineage>
</organism>
<accession>A0A8H1L9H4</accession>
<evidence type="ECO:0000313" key="3">
    <source>
        <dbReference type="Proteomes" id="UP000298111"/>
    </source>
</evidence>
<feature type="compositionally biased region" description="Basic and acidic residues" evidence="1">
    <location>
        <begin position="1"/>
        <end position="10"/>
    </location>
</feature>
<dbReference type="Proteomes" id="UP000298111">
    <property type="component" value="Unassembled WGS sequence"/>
</dbReference>
<gene>
    <name evidence="2" type="ORF">D8771_18315</name>
</gene>
<dbReference type="AlphaFoldDB" id="A0A8H1L9H4"/>
<protein>
    <submittedName>
        <fullName evidence="2">Uncharacterized protein</fullName>
    </submittedName>
</protein>
<feature type="region of interest" description="Disordered" evidence="1">
    <location>
        <begin position="1"/>
        <end position="25"/>
    </location>
</feature>
<reference evidence="2 3" key="1">
    <citation type="submission" date="2018-10" db="EMBL/GenBank/DDBJ databases">
        <title>Isolation of pseudouridimycin from Streptomyces albus DSM 40763.</title>
        <authorList>
            <person name="Rosenqvist P."/>
            <person name="Metsae-Ketelae M."/>
            <person name="Virta P."/>
        </authorList>
    </citation>
    <scope>NUCLEOTIDE SEQUENCE [LARGE SCALE GENOMIC DNA]</scope>
    <source>
        <strain evidence="2 3">DSM 40763</strain>
    </source>
</reference>
<evidence type="ECO:0000313" key="2">
    <source>
        <dbReference type="EMBL" id="TGG81390.1"/>
    </source>
</evidence>
<feature type="compositionally biased region" description="Polar residues" evidence="1">
    <location>
        <begin position="12"/>
        <end position="21"/>
    </location>
</feature>
<sequence length="139" mass="15263">MSQKEAEKKAHSVTQSLTHSTGLEVDEKSISADYTKCVGANDEVPEDGRFVLQYGARTPLAGEKHKYAIQKMREHLKEIGYKIQGYQETKGANGSIILDASDPDSGFTLAVDGVPKRDEITLRLATPCLLPPGAKQQRY</sequence>
<name>A0A8H1L9H4_9ACTN</name>
<comment type="caution">
    <text evidence="2">The sequence shown here is derived from an EMBL/GenBank/DDBJ whole genome shotgun (WGS) entry which is preliminary data.</text>
</comment>
<proteinExistence type="predicted"/>